<dbReference type="Proteomes" id="UP000494165">
    <property type="component" value="Unassembled WGS sequence"/>
</dbReference>
<evidence type="ECO:0000313" key="1">
    <source>
        <dbReference type="EMBL" id="CAB3360452.1"/>
    </source>
</evidence>
<sequence length="106" mass="12022">MERAELLHCQVHRGEGASVWSFCRERERTGGWLLCWLQERSERSFQPGSQSGIVSDGFRQSALRSHCRRVVAPSLPLIPRAREKPHFSLDQMKGLSALSAGEDEPF</sequence>
<dbReference type="AlphaFoldDB" id="A0A8S1BM74"/>
<comment type="caution">
    <text evidence="1">The sequence shown here is derived from an EMBL/GenBank/DDBJ whole genome shotgun (WGS) entry which is preliminary data.</text>
</comment>
<name>A0A8S1BM74_9INSE</name>
<dbReference type="EMBL" id="CADEPI010000003">
    <property type="protein sequence ID" value="CAB3360452.1"/>
    <property type="molecule type" value="Genomic_DNA"/>
</dbReference>
<gene>
    <name evidence="1" type="ORF">CLODIP_2_CD08890</name>
</gene>
<organism evidence="1 2">
    <name type="scientific">Cloeon dipterum</name>
    <dbReference type="NCBI Taxonomy" id="197152"/>
    <lineage>
        <taxon>Eukaryota</taxon>
        <taxon>Metazoa</taxon>
        <taxon>Ecdysozoa</taxon>
        <taxon>Arthropoda</taxon>
        <taxon>Hexapoda</taxon>
        <taxon>Insecta</taxon>
        <taxon>Pterygota</taxon>
        <taxon>Palaeoptera</taxon>
        <taxon>Ephemeroptera</taxon>
        <taxon>Pisciforma</taxon>
        <taxon>Baetidae</taxon>
        <taxon>Cloeon</taxon>
    </lineage>
</organism>
<keyword evidence="2" id="KW-1185">Reference proteome</keyword>
<evidence type="ECO:0000313" key="2">
    <source>
        <dbReference type="Proteomes" id="UP000494165"/>
    </source>
</evidence>
<proteinExistence type="predicted"/>
<protein>
    <submittedName>
        <fullName evidence="1">Uncharacterized protein</fullName>
    </submittedName>
</protein>
<accession>A0A8S1BM74</accession>
<reference evidence="1 2" key="1">
    <citation type="submission" date="2020-04" db="EMBL/GenBank/DDBJ databases">
        <authorList>
            <person name="Alioto T."/>
            <person name="Alioto T."/>
            <person name="Gomez Garrido J."/>
        </authorList>
    </citation>
    <scope>NUCLEOTIDE SEQUENCE [LARGE SCALE GENOMIC DNA]</scope>
</reference>